<protein>
    <submittedName>
        <fullName evidence="2">Uncharacterized protein</fullName>
    </submittedName>
</protein>
<sequence>MNNSYLTIDFSYLVEGLKGDTMIPVSNMGRKRVAYIIEEIGVTRDFRQFQEGQRPDTKNIPFGELYALSNMPGGMQLIWDNLKIDSNDARQALGLPLAEDTPEVEYDRETVANIVQKGTEDEILDMLEFGPYYIAEWIKEEAINVDSSKRRHFIGQVLQINIDALEENVKWAAGDEDAGRLQYQTIKGVKTNTAARSAGRRSTGKRAEGKTKTGTASSGRKRRT</sequence>
<feature type="region of interest" description="Disordered" evidence="1">
    <location>
        <begin position="189"/>
        <end position="224"/>
    </location>
</feature>
<evidence type="ECO:0000313" key="3">
    <source>
        <dbReference type="Proteomes" id="UP000260005"/>
    </source>
</evidence>
<dbReference type="Proteomes" id="UP000260005">
    <property type="component" value="Segment"/>
</dbReference>
<organism evidence="2 3">
    <name type="scientific">Enterococcus phage EF1</name>
    <dbReference type="NCBI Taxonomy" id="2025813"/>
    <lineage>
        <taxon>Viruses</taxon>
        <taxon>Duplodnaviria</taxon>
        <taxon>Heunggongvirae</taxon>
        <taxon>Uroviricota</taxon>
        <taxon>Caudoviricetes</taxon>
    </lineage>
</organism>
<dbReference type="EMBL" id="MF001358">
    <property type="protein sequence ID" value="ASZ76795.1"/>
    <property type="molecule type" value="Genomic_DNA"/>
</dbReference>
<evidence type="ECO:0000256" key="1">
    <source>
        <dbReference type="SAM" id="MobiDB-lite"/>
    </source>
</evidence>
<keyword evidence="3" id="KW-1185">Reference proteome</keyword>
<name>A0A249XXU4_9CAUD</name>
<reference evidence="2 3" key="1">
    <citation type="submission" date="2017-04" db="EMBL/GenBank/DDBJ databases">
        <title>Complete Genome Sequence of Lytic Bacteriophage EF1 Infecting Enterococcus faecalis Isolates.</title>
        <authorList>
            <person name="Kim D."/>
            <person name="Kim Y.J."/>
            <person name="Han B.K."/>
            <person name="Kim H."/>
        </authorList>
    </citation>
    <scope>NUCLEOTIDE SEQUENCE [LARGE SCALE GENOMIC DNA]</scope>
</reference>
<proteinExistence type="predicted"/>
<evidence type="ECO:0000313" key="2">
    <source>
        <dbReference type="EMBL" id="ASZ76795.1"/>
    </source>
</evidence>
<accession>A0A249XXU4</accession>